<organism evidence="1 2">
    <name type="scientific">Pseudovibrio ascidiaceicola</name>
    <dbReference type="NCBI Taxonomy" id="285279"/>
    <lineage>
        <taxon>Bacteria</taxon>
        <taxon>Pseudomonadati</taxon>
        <taxon>Pseudomonadota</taxon>
        <taxon>Alphaproteobacteria</taxon>
        <taxon>Hyphomicrobiales</taxon>
        <taxon>Stappiaceae</taxon>
        <taxon>Pseudovibrio</taxon>
    </lineage>
</organism>
<name>A0A1I4GAT3_9HYPH</name>
<accession>A0A1I4GAT3</accession>
<keyword evidence="2" id="KW-1185">Reference proteome</keyword>
<dbReference type="RefSeq" id="WP_093524426.1">
    <property type="nucleotide sequence ID" value="NZ_FOSK01000040.1"/>
</dbReference>
<protein>
    <submittedName>
        <fullName evidence="1">Uncharacterized protein</fullName>
    </submittedName>
</protein>
<gene>
    <name evidence="1" type="ORF">SAMN04488518_1403</name>
</gene>
<dbReference type="Proteomes" id="UP000199598">
    <property type="component" value="Unassembled WGS sequence"/>
</dbReference>
<proteinExistence type="predicted"/>
<sequence>MTPFAESSTQTNERPKSHITLIRKVQEKAFEDMQWELFVAQVIADFAKTGQSEGKGPPNLAAIKPFVKSQLEYAHSLGLSTAYDQKAYVFCAWRYGEKFEQHYEEAKQAFATPSLRADFFRHHVYQRGSNS</sequence>
<dbReference type="EMBL" id="FOSK01000040">
    <property type="protein sequence ID" value="SFL27125.1"/>
    <property type="molecule type" value="Genomic_DNA"/>
</dbReference>
<evidence type="ECO:0000313" key="2">
    <source>
        <dbReference type="Proteomes" id="UP000199598"/>
    </source>
</evidence>
<reference evidence="1 2" key="1">
    <citation type="submission" date="2016-10" db="EMBL/GenBank/DDBJ databases">
        <authorList>
            <person name="Varghese N."/>
            <person name="Submissions S."/>
        </authorList>
    </citation>
    <scope>NUCLEOTIDE SEQUENCE [LARGE SCALE GENOMIC DNA]</scope>
    <source>
        <strain evidence="1 2">DSM 16392</strain>
    </source>
</reference>
<comment type="caution">
    <text evidence="1">The sequence shown here is derived from an EMBL/GenBank/DDBJ whole genome shotgun (WGS) entry which is preliminary data.</text>
</comment>
<evidence type="ECO:0000313" key="1">
    <source>
        <dbReference type="EMBL" id="SFL27125.1"/>
    </source>
</evidence>